<evidence type="ECO:0000313" key="9">
    <source>
        <dbReference type="Proteomes" id="UP000017938"/>
    </source>
</evidence>
<keyword evidence="3 6" id="KW-0812">Transmembrane</keyword>
<evidence type="ECO:0000313" key="7">
    <source>
        <dbReference type="EMBL" id="CDC76638.1"/>
    </source>
</evidence>
<feature type="transmembrane region" description="Helical" evidence="6">
    <location>
        <begin position="36"/>
        <end position="54"/>
    </location>
</feature>
<dbReference type="GO" id="GO:0016020">
    <property type="term" value="C:membrane"/>
    <property type="evidence" value="ECO:0007669"/>
    <property type="project" value="UniProtKB-SubCell"/>
</dbReference>
<evidence type="ECO:0000256" key="6">
    <source>
        <dbReference type="SAM" id="Phobius"/>
    </source>
</evidence>
<dbReference type="NCBIfam" id="TIGR02872">
    <property type="entry name" value="spore_ytvI"/>
    <property type="match status" value="1"/>
</dbReference>
<gene>
    <name evidence="8" type="primary">ytvI</name>
    <name evidence="7" type="ORF">BN580_02184</name>
    <name evidence="8" type="ORF">MR241_05525</name>
</gene>
<keyword evidence="5 6" id="KW-0472">Membrane</keyword>
<dbReference type="Proteomes" id="UP001139365">
    <property type="component" value="Unassembled WGS sequence"/>
</dbReference>
<reference evidence="8 10" key="2">
    <citation type="submission" date="2022-03" db="EMBL/GenBank/DDBJ databases">
        <title>Metagenome-assembled genomes from swine fecal metagenomes.</title>
        <authorList>
            <person name="Holman D.B."/>
            <person name="Kommadath A."/>
        </authorList>
    </citation>
    <scope>NUCLEOTIDE SEQUENCE [LARGE SCALE GENOMIC DNA]</scope>
    <source>
        <strain evidence="8">SUG147</strain>
    </source>
</reference>
<sequence length="359" mass="39009">MKYLPESGWRRVLVLSAYILIGIAAAYAALRYLLAAVLPFFIAWVTAMALRPAIDGICRRTKLKRRAVSFFCVLFVLLTFTGLLAVIVGRAAEELRGLADNLMTDAADAVGDIFDYFEDLRGRFPFLDGLEDRATAERVESAILSAVENSVSAFTAKIPEAVMGIVSSLPGLILSFVVLVTATFYMCADVAGINSFIAGLFPPEKREKLFAAKKRSAADAGRYIRAYLLILFITFAQLLTGFLILKIPYALTLAAVIALIDILPVLGVGTVLIPWAGILLIRGQTYTGVGILLLFAIIWLARQIIEPKIVGHSMGVHPLITLAAMYAGFTMLGVSGLFIFPIAAMLIKNAVSALREEQR</sequence>
<dbReference type="STRING" id="1263015.BN580_02184"/>
<evidence type="ECO:0000256" key="3">
    <source>
        <dbReference type="ARBA" id="ARBA00022692"/>
    </source>
</evidence>
<feature type="transmembrane region" description="Helical" evidence="6">
    <location>
        <begin position="325"/>
        <end position="347"/>
    </location>
</feature>
<dbReference type="InterPro" id="IPR002549">
    <property type="entry name" value="AI-2E-like"/>
</dbReference>
<feature type="transmembrane region" description="Helical" evidence="6">
    <location>
        <begin position="285"/>
        <end position="305"/>
    </location>
</feature>
<dbReference type="PANTHER" id="PTHR21716:SF68">
    <property type="entry name" value="TRANSPORT PROTEIN YTVI-RELATED"/>
    <property type="match status" value="1"/>
</dbReference>
<evidence type="ECO:0000256" key="2">
    <source>
        <dbReference type="ARBA" id="ARBA00009773"/>
    </source>
</evidence>
<dbReference type="Proteomes" id="UP000017938">
    <property type="component" value="Unassembled WGS sequence"/>
</dbReference>
<reference evidence="7" key="1">
    <citation type="submission" date="2012-11" db="EMBL/GenBank/DDBJ databases">
        <title>Dependencies among metagenomic species, viruses, plasmids and units of genetic variation.</title>
        <authorList>
            <person name="Nielsen H.B."/>
            <person name="Almeida M."/>
            <person name="Juncker A.S."/>
            <person name="Rasmussen S."/>
            <person name="Li J."/>
            <person name="Sunagawa S."/>
            <person name="Plichta D."/>
            <person name="Gautier L."/>
            <person name="Le Chatelier E."/>
            <person name="Peletier E."/>
            <person name="Bonde I."/>
            <person name="Nielsen T."/>
            <person name="Manichanh C."/>
            <person name="Arumugam M."/>
            <person name="Batto J."/>
            <person name="Santos M.B.Q.D."/>
            <person name="Blom N."/>
            <person name="Borruel N."/>
            <person name="Burgdorf K.S."/>
            <person name="Boumezbeur F."/>
            <person name="Casellas F."/>
            <person name="Dore J."/>
            <person name="Guarner F."/>
            <person name="Hansen T."/>
            <person name="Hildebrand F."/>
            <person name="Kaas R.S."/>
            <person name="Kennedy S."/>
            <person name="Kristiansen K."/>
            <person name="Kultima J.R."/>
            <person name="Leonard P."/>
            <person name="Levenez F."/>
            <person name="Lund O."/>
            <person name="Moumen B."/>
            <person name="Le Paslier D."/>
            <person name="Pons N."/>
            <person name="Pedersen O."/>
            <person name="Prifti E."/>
            <person name="Qin J."/>
            <person name="Raes J."/>
            <person name="Tap J."/>
            <person name="Tims S."/>
            <person name="Ussery D.W."/>
            <person name="Yamada T."/>
            <person name="MetaHit consortium"/>
            <person name="Renault P."/>
            <person name="Sicheritz-Ponten T."/>
            <person name="Bork P."/>
            <person name="Wang J."/>
            <person name="Brunak S."/>
            <person name="Ehrlich S.D."/>
        </authorList>
    </citation>
    <scope>NUCLEOTIDE SEQUENCE [LARGE SCALE GENOMIC DNA]</scope>
</reference>
<comment type="caution">
    <text evidence="7">The sequence shown here is derived from an EMBL/GenBank/DDBJ whole genome shotgun (WGS) entry which is preliminary data.</text>
</comment>
<feature type="transmembrane region" description="Helical" evidence="6">
    <location>
        <begin position="66"/>
        <end position="88"/>
    </location>
</feature>
<evidence type="ECO:0000256" key="1">
    <source>
        <dbReference type="ARBA" id="ARBA00004141"/>
    </source>
</evidence>
<dbReference type="AlphaFoldDB" id="R6TT82"/>
<evidence type="ECO:0000256" key="4">
    <source>
        <dbReference type="ARBA" id="ARBA00022989"/>
    </source>
</evidence>
<dbReference type="EMBL" id="JALEMU010000086">
    <property type="protein sequence ID" value="MCI5755736.1"/>
    <property type="molecule type" value="Genomic_DNA"/>
</dbReference>
<dbReference type="GO" id="GO:0055085">
    <property type="term" value="P:transmembrane transport"/>
    <property type="evidence" value="ECO:0007669"/>
    <property type="project" value="TreeGrafter"/>
</dbReference>
<evidence type="ECO:0000256" key="5">
    <source>
        <dbReference type="ARBA" id="ARBA00023136"/>
    </source>
</evidence>
<protein>
    <submittedName>
        <fullName evidence="7">Sporulation integral membrane protein YtvI</fullName>
    </submittedName>
</protein>
<dbReference type="Pfam" id="PF01594">
    <property type="entry name" value="AI-2E_transport"/>
    <property type="match status" value="1"/>
</dbReference>
<comment type="subcellular location">
    <subcellularLocation>
        <location evidence="1">Membrane</location>
        <topology evidence="1">Multi-pass membrane protein</topology>
    </subcellularLocation>
</comment>
<dbReference type="InterPro" id="IPR014227">
    <property type="entry name" value="YtvI-like"/>
</dbReference>
<accession>R6TT82</accession>
<organism evidence="7 9">
    <name type="scientific">Candidatus Colimorpha enterica</name>
    <dbReference type="NCBI Taxonomy" id="3083063"/>
    <lineage>
        <taxon>Bacteria</taxon>
        <taxon>Pseudomonadati</taxon>
        <taxon>Bacteroidota</taxon>
        <taxon>Bacteroidia</taxon>
        <taxon>Bacteroidales</taxon>
        <taxon>Candidatus Colimorpha</taxon>
    </lineage>
</organism>
<evidence type="ECO:0000313" key="10">
    <source>
        <dbReference type="Proteomes" id="UP001139365"/>
    </source>
</evidence>
<feature type="transmembrane region" description="Helical" evidence="6">
    <location>
        <begin position="12"/>
        <end position="30"/>
    </location>
</feature>
<feature type="transmembrane region" description="Helical" evidence="6">
    <location>
        <begin position="223"/>
        <end position="245"/>
    </location>
</feature>
<evidence type="ECO:0000313" key="8">
    <source>
        <dbReference type="EMBL" id="MCI5755736.1"/>
    </source>
</evidence>
<comment type="similarity">
    <text evidence="2">Belongs to the autoinducer-2 exporter (AI-2E) (TC 2.A.86) family.</text>
</comment>
<dbReference type="EMBL" id="CBFW010000387">
    <property type="protein sequence ID" value="CDC76638.1"/>
    <property type="molecule type" value="Genomic_DNA"/>
</dbReference>
<feature type="transmembrane region" description="Helical" evidence="6">
    <location>
        <begin position="251"/>
        <end position="273"/>
    </location>
</feature>
<feature type="transmembrane region" description="Helical" evidence="6">
    <location>
        <begin position="172"/>
        <end position="202"/>
    </location>
</feature>
<keyword evidence="4 6" id="KW-1133">Transmembrane helix</keyword>
<dbReference type="PANTHER" id="PTHR21716">
    <property type="entry name" value="TRANSMEMBRANE PROTEIN"/>
    <property type="match status" value="1"/>
</dbReference>
<proteinExistence type="inferred from homology"/>
<name>R6TT82_9BACT</name>